<reference evidence="2" key="1">
    <citation type="journal article" date="2019" name="Int. J. Syst. Evol. Microbiol.">
        <title>The Global Catalogue of Microorganisms (GCM) 10K type strain sequencing project: providing services to taxonomists for standard genome sequencing and annotation.</title>
        <authorList>
            <consortium name="The Broad Institute Genomics Platform"/>
            <consortium name="The Broad Institute Genome Sequencing Center for Infectious Disease"/>
            <person name="Wu L."/>
            <person name="Ma J."/>
        </authorList>
    </citation>
    <scope>NUCLEOTIDE SEQUENCE [LARGE SCALE GENOMIC DNA]</scope>
    <source>
        <strain evidence="2">XZYJT-10</strain>
    </source>
</reference>
<dbReference type="InterPro" id="IPR045372">
    <property type="entry name" value="YidB"/>
</dbReference>
<dbReference type="InterPro" id="IPR027405">
    <property type="entry name" value="YidB-like"/>
</dbReference>
<dbReference type="Pfam" id="PF20159">
    <property type="entry name" value="YidB"/>
    <property type="match status" value="1"/>
</dbReference>
<organism evidence="1 2">
    <name type="scientific">Paractinoplanes rhizophilus</name>
    <dbReference type="NCBI Taxonomy" id="1416877"/>
    <lineage>
        <taxon>Bacteria</taxon>
        <taxon>Bacillati</taxon>
        <taxon>Actinomycetota</taxon>
        <taxon>Actinomycetes</taxon>
        <taxon>Micromonosporales</taxon>
        <taxon>Micromonosporaceae</taxon>
        <taxon>Paractinoplanes</taxon>
    </lineage>
</organism>
<sequence>MTDIRKLSTLLDNPEGRELVLGLGNAERIRAVVLDLAVTTTSEQYRSWLHDDERNHPMTVEQVRLTIGDDTLDSLAVVAGGSADAVAWQLSEVLPDLVDALTPGGRVVDAELLRREIAEATLEDDREAGLFAN</sequence>
<dbReference type="Gene3D" id="1.10.10.690">
    <property type="entry name" value="YidB-like"/>
    <property type="match status" value="1"/>
</dbReference>
<dbReference type="RefSeq" id="WP_378964278.1">
    <property type="nucleotide sequence ID" value="NZ_JBHTBJ010000001.1"/>
</dbReference>
<evidence type="ECO:0000313" key="1">
    <source>
        <dbReference type="EMBL" id="MFC7272852.1"/>
    </source>
</evidence>
<name>A0ABW2HKD2_9ACTN</name>
<dbReference type="SUPFAM" id="SSF140804">
    <property type="entry name" value="YidB-like"/>
    <property type="match status" value="1"/>
</dbReference>
<evidence type="ECO:0000313" key="2">
    <source>
        <dbReference type="Proteomes" id="UP001596548"/>
    </source>
</evidence>
<comment type="caution">
    <text evidence="1">The sequence shown here is derived from an EMBL/GenBank/DDBJ whole genome shotgun (WGS) entry which is preliminary data.</text>
</comment>
<accession>A0ABW2HKD2</accession>
<gene>
    <name evidence="1" type="ORF">ACFQS1_02570</name>
</gene>
<dbReference type="EMBL" id="JBHTBJ010000001">
    <property type="protein sequence ID" value="MFC7272852.1"/>
    <property type="molecule type" value="Genomic_DNA"/>
</dbReference>
<keyword evidence="2" id="KW-1185">Reference proteome</keyword>
<protein>
    <submittedName>
        <fullName evidence="1">YidB family protein</fullName>
    </submittedName>
</protein>
<dbReference type="Proteomes" id="UP001596548">
    <property type="component" value="Unassembled WGS sequence"/>
</dbReference>
<proteinExistence type="predicted"/>